<dbReference type="KEGG" id="cazo:G3A45_07385"/>
<comment type="domain">
    <text evidence="6">Consists of three domains, a large central CORE domain and two small peripheral domains, NMPbind and LID, which undergo movements during catalysis. The LID domain closes over the site of phosphoryl transfer upon ATP binding. Assembling and dissambling the active center during each catalytic cycle provides an effective means to prevent ATP hydrolysis. Some bacteria have evolved a zinc-coordinating structure that stabilizes the LID domain.</text>
</comment>
<feature type="binding site" evidence="6">
    <location>
        <position position="169"/>
    </location>
    <ligand>
        <name>AMP</name>
        <dbReference type="ChEBI" id="CHEBI:456215"/>
    </ligand>
</feature>
<dbReference type="RefSeq" id="WP_163236230.1">
    <property type="nucleotide sequence ID" value="NZ_CP048617.1"/>
</dbReference>
<feature type="binding site" evidence="6">
    <location>
        <position position="151"/>
    </location>
    <ligand>
        <name>Zn(2+)</name>
        <dbReference type="ChEBI" id="CHEBI:29105"/>
        <note>structural</note>
    </ligand>
</feature>
<feature type="binding site" evidence="6">
    <location>
        <position position="125"/>
    </location>
    <ligand>
        <name>ATP</name>
        <dbReference type="ChEBI" id="CHEBI:30616"/>
    </ligand>
</feature>
<keyword evidence="4 6" id="KW-0418">Kinase</keyword>
<feature type="binding site" evidence="6">
    <location>
        <begin position="83"/>
        <end position="86"/>
    </location>
    <ligand>
        <name>AMP</name>
        <dbReference type="ChEBI" id="CHEBI:456215"/>
    </ligand>
</feature>
<feature type="region of interest" description="NMP" evidence="6">
    <location>
        <begin position="28"/>
        <end position="57"/>
    </location>
</feature>
<feature type="binding site" evidence="6">
    <location>
        <begin position="134"/>
        <end position="135"/>
    </location>
    <ligand>
        <name>ATP</name>
        <dbReference type="ChEBI" id="CHEBI:30616"/>
    </ligand>
</feature>
<dbReference type="Proteomes" id="UP000464452">
    <property type="component" value="Chromosome"/>
</dbReference>
<dbReference type="HAMAP" id="MF_00235">
    <property type="entry name" value="Adenylate_kinase_Adk"/>
    <property type="match status" value="1"/>
</dbReference>
<evidence type="ECO:0000256" key="8">
    <source>
        <dbReference type="RuleBase" id="RU003331"/>
    </source>
</evidence>
<evidence type="ECO:0000259" key="9">
    <source>
        <dbReference type="Pfam" id="PF05191"/>
    </source>
</evidence>
<evidence type="ECO:0000256" key="2">
    <source>
        <dbReference type="ARBA" id="ARBA00022727"/>
    </source>
</evidence>
<dbReference type="CDD" id="cd01428">
    <property type="entry name" value="ADK"/>
    <property type="match status" value="1"/>
</dbReference>
<feature type="binding site" evidence="6">
    <location>
        <position position="29"/>
    </location>
    <ligand>
        <name>AMP</name>
        <dbReference type="ChEBI" id="CHEBI:456215"/>
    </ligand>
</feature>
<keyword evidence="1 6" id="KW-0808">Transferase</keyword>
<dbReference type="InterPro" id="IPR000850">
    <property type="entry name" value="Adenylat/UMP-CMP_kin"/>
</dbReference>
<dbReference type="SUPFAM" id="SSF52540">
    <property type="entry name" value="P-loop containing nucleoside triphosphate hydrolases"/>
    <property type="match status" value="1"/>
</dbReference>
<feature type="region of interest" description="LID" evidence="6">
    <location>
        <begin position="124"/>
        <end position="161"/>
    </location>
</feature>
<keyword evidence="2 6" id="KW-0545">Nucleotide biosynthesis</keyword>
<feature type="binding site" evidence="6">
    <location>
        <position position="148"/>
    </location>
    <ligand>
        <name>Zn(2+)</name>
        <dbReference type="ChEBI" id="CHEBI:29105"/>
        <note>structural</note>
    </ligand>
</feature>
<dbReference type="AlphaFoldDB" id="A0A6P1YHC4"/>
<evidence type="ECO:0000256" key="7">
    <source>
        <dbReference type="RuleBase" id="RU003330"/>
    </source>
</evidence>
<feature type="binding site" evidence="6">
    <location>
        <position position="158"/>
    </location>
    <ligand>
        <name>AMP</name>
        <dbReference type="ChEBI" id="CHEBI:456215"/>
    </ligand>
</feature>
<feature type="binding site" evidence="6">
    <location>
        <position position="34"/>
    </location>
    <ligand>
        <name>AMP</name>
        <dbReference type="ChEBI" id="CHEBI:456215"/>
    </ligand>
</feature>
<dbReference type="GO" id="GO:0008270">
    <property type="term" value="F:zinc ion binding"/>
    <property type="evidence" value="ECO:0007669"/>
    <property type="project" value="UniProtKB-UniRule"/>
</dbReference>
<evidence type="ECO:0000313" key="11">
    <source>
        <dbReference type="Proteomes" id="UP000464452"/>
    </source>
</evidence>
<gene>
    <name evidence="6" type="primary">adk</name>
    <name evidence="10" type="ORF">G3A45_07385</name>
</gene>
<feature type="binding site" evidence="6">
    <location>
        <position position="197"/>
    </location>
    <ligand>
        <name>ATP</name>
        <dbReference type="ChEBI" id="CHEBI:30616"/>
    </ligand>
</feature>
<name>A0A6P1YHC4_9FIRM</name>
<dbReference type="GO" id="GO:0044209">
    <property type="term" value="P:AMP salvage"/>
    <property type="evidence" value="ECO:0007669"/>
    <property type="project" value="UniProtKB-UniRule"/>
</dbReference>
<evidence type="ECO:0000256" key="1">
    <source>
        <dbReference type="ARBA" id="ARBA00022679"/>
    </source>
</evidence>
<dbReference type="PANTHER" id="PTHR23359">
    <property type="entry name" value="NUCLEOTIDE KINASE"/>
    <property type="match status" value="1"/>
</dbReference>
<dbReference type="InterPro" id="IPR033690">
    <property type="entry name" value="Adenylat_kinase_CS"/>
</dbReference>
<keyword evidence="6" id="KW-0479">Metal-binding</keyword>
<keyword evidence="6" id="KW-0963">Cytoplasm</keyword>
<sequence>MNIVRSPGAGKGTQASGIVKKYNIPHISTGDIFRKNIKEGTELGKKAKEYIDKGLLVPDDIVVAIVKDRLTESDCKDGFLLDGFPRTVAQADALETELKNLNMQLDKVINIEVDKEALIERAVGRRICKECGATYHIKFNPPKQEGICDICGGELYQRKDDTVETVTKRIEVYLEQTKPLIDYYKDKGILANIDGMQDIDKVFEDIVSALGSGK</sequence>
<dbReference type="GO" id="GO:0004017">
    <property type="term" value="F:AMP kinase activity"/>
    <property type="evidence" value="ECO:0007669"/>
    <property type="project" value="UniProtKB-UniRule"/>
</dbReference>
<feature type="binding site" evidence="6">
    <location>
        <begin position="8"/>
        <end position="13"/>
    </location>
    <ligand>
        <name>ATP</name>
        <dbReference type="ChEBI" id="CHEBI:30616"/>
    </ligand>
</feature>
<dbReference type="Gene3D" id="3.40.50.300">
    <property type="entry name" value="P-loop containing nucleotide triphosphate hydrolases"/>
    <property type="match status" value="1"/>
</dbReference>
<feature type="binding site" evidence="6">
    <location>
        <position position="128"/>
    </location>
    <ligand>
        <name>Zn(2+)</name>
        <dbReference type="ChEBI" id="CHEBI:29105"/>
        <note>structural</note>
    </ligand>
</feature>
<dbReference type="InterPro" id="IPR006259">
    <property type="entry name" value="Adenyl_kin_sub"/>
</dbReference>
<keyword evidence="3 6" id="KW-0547">Nucleotide-binding</keyword>
<dbReference type="FunFam" id="3.40.50.300:FF:000106">
    <property type="entry name" value="Adenylate kinase mitochondrial"/>
    <property type="match status" value="1"/>
</dbReference>
<dbReference type="NCBIfam" id="NF001380">
    <property type="entry name" value="PRK00279.1-2"/>
    <property type="match status" value="1"/>
</dbReference>
<evidence type="ECO:0000313" key="10">
    <source>
        <dbReference type="EMBL" id="QIB28193.1"/>
    </source>
</evidence>
<dbReference type="InterPro" id="IPR027417">
    <property type="entry name" value="P-loop_NTPase"/>
</dbReference>
<dbReference type="PROSITE" id="PS00113">
    <property type="entry name" value="ADENYLATE_KINASE"/>
    <property type="match status" value="1"/>
</dbReference>
<dbReference type="UniPathway" id="UPA00588">
    <property type="reaction ID" value="UER00649"/>
</dbReference>
<organism evidence="10 11">
    <name type="scientific">Caloranaerobacter azorensis</name>
    <dbReference type="NCBI Taxonomy" id="116090"/>
    <lineage>
        <taxon>Bacteria</taxon>
        <taxon>Bacillati</taxon>
        <taxon>Bacillota</taxon>
        <taxon>Tissierellia</taxon>
        <taxon>Tissierellales</taxon>
        <taxon>Thermohalobacteraceae</taxon>
        <taxon>Caloranaerobacter</taxon>
    </lineage>
</organism>
<evidence type="ECO:0000256" key="6">
    <source>
        <dbReference type="HAMAP-Rule" id="MF_00235"/>
    </source>
</evidence>
<comment type="pathway">
    <text evidence="6">Purine metabolism; AMP biosynthesis via salvage pathway; AMP from ADP: step 1/1.</text>
</comment>
<dbReference type="NCBIfam" id="TIGR01351">
    <property type="entry name" value="adk"/>
    <property type="match status" value="1"/>
</dbReference>
<feature type="binding site" evidence="6">
    <location>
        <position position="90"/>
    </location>
    <ligand>
        <name>AMP</name>
        <dbReference type="ChEBI" id="CHEBI:456215"/>
    </ligand>
</feature>
<comment type="catalytic activity">
    <reaction evidence="6 8">
        <text>AMP + ATP = 2 ADP</text>
        <dbReference type="Rhea" id="RHEA:12973"/>
        <dbReference type="ChEBI" id="CHEBI:30616"/>
        <dbReference type="ChEBI" id="CHEBI:456215"/>
        <dbReference type="ChEBI" id="CHEBI:456216"/>
        <dbReference type="EC" id="2.7.4.3"/>
    </reaction>
</comment>
<dbReference type="Pfam" id="PF05191">
    <property type="entry name" value="ADK_lid"/>
    <property type="match status" value="1"/>
</dbReference>
<comment type="subcellular location">
    <subcellularLocation>
        <location evidence="6 8">Cytoplasm</location>
    </subcellularLocation>
</comment>
<dbReference type="NCBIfam" id="NF001381">
    <property type="entry name" value="PRK00279.1-3"/>
    <property type="match status" value="1"/>
</dbReference>
<dbReference type="GO" id="GO:0005737">
    <property type="term" value="C:cytoplasm"/>
    <property type="evidence" value="ECO:0007669"/>
    <property type="project" value="UniProtKB-SubCell"/>
</dbReference>
<keyword evidence="6" id="KW-0862">Zinc</keyword>
<comment type="subunit">
    <text evidence="6 8">Monomer.</text>
</comment>
<feature type="binding site" evidence="6">
    <location>
        <begin position="55"/>
        <end position="57"/>
    </location>
    <ligand>
        <name>AMP</name>
        <dbReference type="ChEBI" id="CHEBI:456215"/>
    </ligand>
</feature>
<protein>
    <recommendedName>
        <fullName evidence="6 8">Adenylate kinase</fullName>
        <shortName evidence="6">AK</shortName>
        <ecNumber evidence="6 8">2.7.4.3</ecNumber>
    </recommendedName>
    <alternativeName>
        <fullName evidence="6">ATP-AMP transphosphorylase</fullName>
    </alternativeName>
    <alternativeName>
        <fullName evidence="6">ATP:AMP phosphotransferase</fullName>
    </alternativeName>
    <alternativeName>
        <fullName evidence="6">Adenylate monophosphate kinase</fullName>
    </alternativeName>
</protein>
<dbReference type="InterPro" id="IPR007862">
    <property type="entry name" value="Adenylate_kinase_lid-dom"/>
</dbReference>
<comment type="similarity">
    <text evidence="6 7">Belongs to the adenylate kinase family.</text>
</comment>
<keyword evidence="5 6" id="KW-0067">ATP-binding</keyword>
<dbReference type="NCBIfam" id="NF011100">
    <property type="entry name" value="PRK14527.1"/>
    <property type="match status" value="1"/>
</dbReference>
<dbReference type="Pfam" id="PF00406">
    <property type="entry name" value="ADK"/>
    <property type="match status" value="1"/>
</dbReference>
<dbReference type="EC" id="2.7.4.3" evidence="6 8"/>
<evidence type="ECO:0000256" key="3">
    <source>
        <dbReference type="ARBA" id="ARBA00022741"/>
    </source>
</evidence>
<dbReference type="GO" id="GO:0005524">
    <property type="term" value="F:ATP binding"/>
    <property type="evidence" value="ECO:0007669"/>
    <property type="project" value="UniProtKB-UniRule"/>
</dbReference>
<accession>A0A6P1YHC4</accession>
<reference evidence="10 11" key="1">
    <citation type="submission" date="2020-02" db="EMBL/GenBank/DDBJ databases">
        <title>Thermophilic hydrogen producing bacteria, Caloranaerobacter azorensis.</title>
        <authorList>
            <person name="Baek K."/>
        </authorList>
    </citation>
    <scope>NUCLEOTIDE SEQUENCE [LARGE SCALE GENOMIC DNA]</scope>
    <source>
        <strain evidence="10 11">T3-1</strain>
    </source>
</reference>
<dbReference type="PRINTS" id="PR00094">
    <property type="entry name" value="ADENYLTKNASE"/>
</dbReference>
<proteinExistence type="inferred from homology"/>
<evidence type="ECO:0000256" key="4">
    <source>
        <dbReference type="ARBA" id="ARBA00022777"/>
    </source>
</evidence>
<comment type="function">
    <text evidence="6">Catalyzes the reversible transfer of the terminal phosphate group between ATP and AMP. Plays an important role in cellular energy homeostasis and in adenine nucleotide metabolism.</text>
</comment>
<feature type="binding site" evidence="6">
    <location>
        <position position="131"/>
    </location>
    <ligand>
        <name>Zn(2+)</name>
        <dbReference type="ChEBI" id="CHEBI:29105"/>
        <note>structural</note>
    </ligand>
</feature>
<dbReference type="EMBL" id="CP048617">
    <property type="protein sequence ID" value="QIB28193.1"/>
    <property type="molecule type" value="Genomic_DNA"/>
</dbReference>
<evidence type="ECO:0000256" key="5">
    <source>
        <dbReference type="ARBA" id="ARBA00022840"/>
    </source>
</evidence>
<feature type="domain" description="Adenylate kinase active site lid" evidence="9">
    <location>
        <begin position="125"/>
        <end position="160"/>
    </location>
</feature>